<dbReference type="PROSITE" id="PS50011">
    <property type="entry name" value="PROTEIN_KINASE_DOM"/>
    <property type="match status" value="1"/>
</dbReference>
<feature type="domain" description="Protein kinase" evidence="2">
    <location>
        <begin position="758"/>
        <end position="1021"/>
    </location>
</feature>
<protein>
    <submittedName>
        <fullName evidence="3">Tyrosine kinase-like protein, putative</fullName>
    </submittedName>
</protein>
<feature type="region of interest" description="Disordered" evidence="1">
    <location>
        <begin position="355"/>
        <end position="418"/>
    </location>
</feature>
<keyword evidence="6" id="KW-1185">Reference proteome</keyword>
<evidence type="ECO:0000313" key="3">
    <source>
        <dbReference type="EMBL" id="SBT31686.1"/>
    </source>
</evidence>
<keyword evidence="3" id="KW-0808">Transferase</keyword>
<feature type="region of interest" description="Disordered" evidence="1">
    <location>
        <begin position="504"/>
        <end position="587"/>
    </location>
</feature>
<dbReference type="InterPro" id="IPR051681">
    <property type="entry name" value="Ser/Thr_Kinases-Pseudokinases"/>
</dbReference>
<dbReference type="InterPro" id="IPR011009">
    <property type="entry name" value="Kinase-like_dom_sf"/>
</dbReference>
<dbReference type="Pfam" id="PF00069">
    <property type="entry name" value="Pkinase"/>
    <property type="match status" value="1"/>
</dbReference>
<dbReference type="EMBL" id="FLRD01000023">
    <property type="protein sequence ID" value="SBT31686.1"/>
    <property type="molecule type" value="Genomic_DNA"/>
</dbReference>
<keyword evidence="3" id="KW-0418">Kinase</keyword>
<feature type="region of interest" description="Disordered" evidence="1">
    <location>
        <begin position="170"/>
        <end position="189"/>
    </location>
</feature>
<reference evidence="5 6" key="1">
    <citation type="submission" date="2016-05" db="EMBL/GenBank/DDBJ databases">
        <authorList>
            <person name="Naeem Raeece"/>
        </authorList>
    </citation>
    <scope>NUCLEOTIDE SEQUENCE [LARGE SCALE GENOMIC DNA]</scope>
</reference>
<dbReference type="PROSITE" id="PS00108">
    <property type="entry name" value="PROTEIN_KINASE_ST"/>
    <property type="match status" value="1"/>
</dbReference>
<dbReference type="SUPFAM" id="SSF56112">
    <property type="entry name" value="Protein kinase-like (PK-like)"/>
    <property type="match status" value="1"/>
</dbReference>
<dbReference type="InterPro" id="IPR008271">
    <property type="entry name" value="Ser/Thr_kinase_AS"/>
</dbReference>
<dbReference type="GO" id="GO:0004674">
    <property type="term" value="F:protein serine/threonine kinase activity"/>
    <property type="evidence" value="ECO:0007669"/>
    <property type="project" value="TreeGrafter"/>
</dbReference>
<evidence type="ECO:0000313" key="6">
    <source>
        <dbReference type="Proteomes" id="UP000078555"/>
    </source>
</evidence>
<dbReference type="SUPFAM" id="SSF47769">
    <property type="entry name" value="SAM/Pointed domain"/>
    <property type="match status" value="1"/>
</dbReference>
<gene>
    <name evidence="3" type="ORF">POVWA1_008430</name>
    <name evidence="4" type="ORF">POVWA2_008420</name>
</gene>
<dbReference type="PANTHER" id="PTHR44329:SF140">
    <property type="entry name" value="INACTIVE PROTEIN TYROSINE KINASE PTKL"/>
    <property type="match status" value="1"/>
</dbReference>
<dbReference type="PANTHER" id="PTHR44329">
    <property type="entry name" value="SERINE/THREONINE-PROTEIN KINASE TNNI3K-RELATED"/>
    <property type="match status" value="1"/>
</dbReference>
<evidence type="ECO:0000313" key="5">
    <source>
        <dbReference type="Proteomes" id="UP000078550"/>
    </source>
</evidence>
<feature type="compositionally biased region" description="Basic and acidic residues" evidence="1">
    <location>
        <begin position="365"/>
        <end position="378"/>
    </location>
</feature>
<dbReference type="InterPro" id="IPR013761">
    <property type="entry name" value="SAM/pointed_sf"/>
</dbReference>
<dbReference type="GO" id="GO:0005524">
    <property type="term" value="F:ATP binding"/>
    <property type="evidence" value="ECO:0007669"/>
    <property type="project" value="InterPro"/>
</dbReference>
<dbReference type="SUPFAM" id="SSF82185">
    <property type="entry name" value="Histone H3 K4-specific methyltransferase SET7/9 N-terminal domain"/>
    <property type="match status" value="1"/>
</dbReference>
<dbReference type="EMBL" id="FLRE01000031">
    <property type="protein sequence ID" value="SBT32225.1"/>
    <property type="molecule type" value="Genomic_DNA"/>
</dbReference>
<dbReference type="AlphaFoldDB" id="A0A1A8YK15"/>
<dbReference type="SMART" id="SM00220">
    <property type="entry name" value="S_TKc"/>
    <property type="match status" value="1"/>
</dbReference>
<evidence type="ECO:0000256" key="1">
    <source>
        <dbReference type="SAM" id="MobiDB-lite"/>
    </source>
</evidence>
<dbReference type="Gene3D" id="3.30.200.20">
    <property type="entry name" value="Phosphorylase Kinase, domain 1"/>
    <property type="match status" value="1"/>
</dbReference>
<feature type="compositionally biased region" description="Polar residues" evidence="1">
    <location>
        <begin position="402"/>
        <end position="412"/>
    </location>
</feature>
<dbReference type="Gene3D" id="1.10.510.10">
    <property type="entry name" value="Transferase(Phosphotransferase) domain 1"/>
    <property type="match status" value="1"/>
</dbReference>
<feature type="compositionally biased region" description="Basic and acidic residues" evidence="1">
    <location>
        <begin position="562"/>
        <end position="587"/>
    </location>
</feature>
<dbReference type="InterPro" id="IPR000719">
    <property type="entry name" value="Prot_kinase_dom"/>
</dbReference>
<feature type="compositionally biased region" description="Low complexity" evidence="1">
    <location>
        <begin position="524"/>
        <end position="535"/>
    </location>
</feature>
<feature type="compositionally biased region" description="Polar residues" evidence="1">
    <location>
        <begin position="547"/>
        <end position="557"/>
    </location>
</feature>
<dbReference type="Proteomes" id="UP000078555">
    <property type="component" value="Unassembled WGS sequence"/>
</dbReference>
<name>A0A1A8YK15_PLAOA</name>
<organism evidence="3 6">
    <name type="scientific">Plasmodium ovale wallikeri</name>
    <dbReference type="NCBI Taxonomy" id="864142"/>
    <lineage>
        <taxon>Eukaryota</taxon>
        <taxon>Sar</taxon>
        <taxon>Alveolata</taxon>
        <taxon>Apicomplexa</taxon>
        <taxon>Aconoidasida</taxon>
        <taxon>Haemosporida</taxon>
        <taxon>Plasmodiidae</taxon>
        <taxon>Plasmodium</taxon>
        <taxon>Plasmodium (Plasmodium)</taxon>
    </lineage>
</organism>
<evidence type="ECO:0000313" key="4">
    <source>
        <dbReference type="EMBL" id="SBT32225.1"/>
    </source>
</evidence>
<evidence type="ECO:0000259" key="2">
    <source>
        <dbReference type="PROSITE" id="PS50011"/>
    </source>
</evidence>
<sequence>MGKRTRCENSYIKTSRGVFIGSIKDKKKKGWGIIINNNGNKYEGLFENDEKHLFGSELLCCLYSHNYKYKKKSGEENSEEEFEKGNICLHENRYIYIGNYKEGKKHGNGVLIDYNTYAMYSCIFLKNEIIYKDVLFSSVNKFPSKYEKSNFTPFCHDAEDEYEKETFVTNVDKNRTEEKHSSNDTSDLNEKNKKEKDIYLFIQNQYKYNIFSYINFYRHITQKMNIIDSNELFLFSKGKKESYFESKKKKKNKNKKKELVLCRNTDEERSNYEKRHHNFAKCTESQISILGKKEEILPGTKEPEKNMHYKVSDSDIFSSYKQLNAFENISVKQNNRIKSSGKTELIGHVFNMEKNDDVFSPSEEANNHTKESVEMHEEGSEDTTSRNGGDNGYSGDSKRRGSYNTNACPLSENSKKAESCEKEMDTAFNSMFRELVKDISNGVLNNLSNGEERAGREMKHFGKPWKKDKKKMLSIEMSHQKLGRKENYKINRKLNINFNAKGKTKRGNLSCESDGRERDDEDISSSSSSNSACASSEKKKNEGKSCMGNTSICSDQTLLPKGTDERKKERKAKDAADNDACSEKVRNDRTDNGGDIGDCGDLGLKKHGEETRKHNGYTTGERNFLSKLKNDERVCKEIECLLPKYLRKEKRNKCLSCAQNCIYWDVFEFNFFLFFIGIPKKVIEIFIVNQMDGYCLRYIERRLLRKMGIYDEIVRKYILLSIHFLLRLREKYKYKKRSKRFNGISNIDSHFILKKSNIHFQNIVGRGGYSNVYRCIYGNKMVTYNDYFHVKYSINNIALKICIDKKYSYDFFSELKILSTLRHPNVSLFLGGINSPQAIALEYVRCGSIFDLLHKHKVKIKIEDIIKMCKDITAFMCFLHYKGILHCDLKSSNVLLSISGEIKICDFGLSVQNFYEKPKFLGIVGTYQWTAPEILRGEGYTQYADIYSFGVILWEMLHRKIPFSHLKHPLDIIALVGYSDMQLEICDALPRKIKYILRKCLHRDKHKRKSFFFWSEYFDFLHKTDVG</sequence>
<reference evidence="3" key="2">
    <citation type="submission" date="2016-05" db="EMBL/GenBank/DDBJ databases">
        <authorList>
            <person name="Lavstsen T."/>
            <person name="Jespersen J.S."/>
        </authorList>
    </citation>
    <scope>NUCLEOTIDE SEQUENCE [LARGE SCALE GENOMIC DNA]</scope>
</reference>
<accession>A0A1A8YK15</accession>
<proteinExistence type="predicted"/>
<dbReference type="Proteomes" id="UP000078550">
    <property type="component" value="Unassembled WGS sequence"/>
</dbReference>
<feature type="compositionally biased region" description="Basic and acidic residues" evidence="1">
    <location>
        <begin position="172"/>
        <end position="189"/>
    </location>
</feature>